<evidence type="ECO:0000313" key="2">
    <source>
        <dbReference type="EMBL" id="KAF0932164.1"/>
    </source>
</evidence>
<feature type="compositionally biased region" description="Polar residues" evidence="1">
    <location>
        <begin position="153"/>
        <end position="162"/>
    </location>
</feature>
<dbReference type="EMBL" id="SPHZ02000001">
    <property type="protein sequence ID" value="KAF0932164.1"/>
    <property type="molecule type" value="Genomic_DNA"/>
</dbReference>
<proteinExistence type="predicted"/>
<dbReference type="Proteomes" id="UP000479710">
    <property type="component" value="Unassembled WGS sequence"/>
</dbReference>
<accession>A0A6G1F5L8</accession>
<comment type="caution">
    <text evidence="2">The sequence shown here is derived from an EMBL/GenBank/DDBJ whole genome shotgun (WGS) entry which is preliminary data.</text>
</comment>
<reference evidence="2 3" key="1">
    <citation type="submission" date="2019-11" db="EMBL/GenBank/DDBJ databases">
        <title>Whole genome sequence of Oryza granulata.</title>
        <authorList>
            <person name="Li W."/>
        </authorList>
    </citation>
    <scope>NUCLEOTIDE SEQUENCE [LARGE SCALE GENOMIC DNA]</scope>
    <source>
        <strain evidence="3">cv. Menghai</strain>
        <tissue evidence="2">Leaf</tissue>
    </source>
</reference>
<evidence type="ECO:0000256" key="1">
    <source>
        <dbReference type="SAM" id="MobiDB-lite"/>
    </source>
</evidence>
<feature type="region of interest" description="Disordered" evidence="1">
    <location>
        <begin position="79"/>
        <end position="162"/>
    </location>
</feature>
<organism evidence="2 3">
    <name type="scientific">Oryza meyeriana var. granulata</name>
    <dbReference type="NCBI Taxonomy" id="110450"/>
    <lineage>
        <taxon>Eukaryota</taxon>
        <taxon>Viridiplantae</taxon>
        <taxon>Streptophyta</taxon>
        <taxon>Embryophyta</taxon>
        <taxon>Tracheophyta</taxon>
        <taxon>Spermatophyta</taxon>
        <taxon>Magnoliopsida</taxon>
        <taxon>Liliopsida</taxon>
        <taxon>Poales</taxon>
        <taxon>Poaceae</taxon>
        <taxon>BOP clade</taxon>
        <taxon>Oryzoideae</taxon>
        <taxon>Oryzeae</taxon>
        <taxon>Oryzinae</taxon>
        <taxon>Oryza</taxon>
        <taxon>Oryza meyeriana</taxon>
    </lineage>
</organism>
<feature type="region of interest" description="Disordered" evidence="1">
    <location>
        <begin position="1"/>
        <end position="20"/>
    </location>
</feature>
<protein>
    <submittedName>
        <fullName evidence="2">Uncharacterized protein</fullName>
    </submittedName>
</protein>
<gene>
    <name evidence="2" type="ORF">E2562_008695</name>
</gene>
<sequence>MHRLIAIQEGNSERKTTEQPIQIQPPLTSSMQISNHSVSFPCNMTGRTSSCCFLARICPQNEQRRELLTIKLTEMDTAFQNPAVRNPHVAQTPEIPETINPLSSIKPPPESRQQSSPRAHLAGRPATTATPPAPSSRVNPTTPRPNHDANQLVRGNQTNRKH</sequence>
<name>A0A6G1F5L8_9ORYZ</name>
<keyword evidence="3" id="KW-1185">Reference proteome</keyword>
<evidence type="ECO:0000313" key="3">
    <source>
        <dbReference type="Proteomes" id="UP000479710"/>
    </source>
</evidence>
<dbReference type="AlphaFoldDB" id="A0A6G1F5L8"/>